<dbReference type="OrthoDB" id="429467at2759"/>
<keyword evidence="6" id="KW-1185">Reference proteome</keyword>
<dbReference type="InterPro" id="IPR002048">
    <property type="entry name" value="EF_hand_dom"/>
</dbReference>
<dbReference type="SUPFAM" id="SSF47473">
    <property type="entry name" value="EF-hand"/>
    <property type="match status" value="1"/>
</dbReference>
<dbReference type="Pfam" id="PF13202">
    <property type="entry name" value="EF-hand_5"/>
    <property type="match status" value="2"/>
</dbReference>
<dbReference type="STRING" id="77044.A0A1W2THZ0"/>
<evidence type="ECO:0000313" key="5">
    <source>
        <dbReference type="EMBL" id="GAP87756.1"/>
    </source>
</evidence>
<accession>A0A1W2THZ0</accession>
<reference evidence="5" key="1">
    <citation type="submission" date="2016-03" db="EMBL/GenBank/DDBJ databases">
        <title>Draft genome sequence of Rosellinia necatrix.</title>
        <authorList>
            <person name="Kanematsu S."/>
        </authorList>
    </citation>
    <scope>NUCLEOTIDE SEQUENCE [LARGE SCALE GENOMIC DNA]</scope>
    <source>
        <strain evidence="5">W97</strain>
    </source>
</reference>
<dbReference type="PANTHER" id="PTHR23049">
    <property type="entry name" value="MYOSIN REGULATORY LIGHT CHAIN 2"/>
    <property type="match status" value="1"/>
</dbReference>
<name>A0A1W2THZ0_ROSNE</name>
<dbReference type="EMBL" id="DF977473">
    <property type="protein sequence ID" value="GAP87756.1"/>
    <property type="molecule type" value="Genomic_DNA"/>
</dbReference>
<dbReference type="OMA" id="PPLLHSM"/>
<protein>
    <submittedName>
        <fullName evidence="5">Putative myosin regulatory light chain 1</fullName>
    </submittedName>
</protein>
<gene>
    <name evidence="5" type="ORF">SAMD00023353_2800940</name>
</gene>
<evidence type="ECO:0000259" key="4">
    <source>
        <dbReference type="PROSITE" id="PS50222"/>
    </source>
</evidence>
<feature type="region of interest" description="Disordered" evidence="3">
    <location>
        <begin position="1"/>
        <end position="112"/>
    </location>
</feature>
<feature type="compositionally biased region" description="Polar residues" evidence="3">
    <location>
        <begin position="65"/>
        <end position="76"/>
    </location>
</feature>
<dbReference type="Gene3D" id="1.10.238.10">
    <property type="entry name" value="EF-hand"/>
    <property type="match status" value="1"/>
</dbReference>
<keyword evidence="2" id="KW-0106">Calcium</keyword>
<feature type="compositionally biased region" description="Low complexity" evidence="3">
    <location>
        <begin position="88"/>
        <end position="107"/>
    </location>
</feature>
<dbReference type="InterPro" id="IPR018247">
    <property type="entry name" value="EF_Hand_1_Ca_BS"/>
</dbReference>
<dbReference type="PROSITE" id="PS00018">
    <property type="entry name" value="EF_HAND_1"/>
    <property type="match status" value="2"/>
</dbReference>
<feature type="domain" description="EF-hand" evidence="4">
    <location>
        <begin position="198"/>
        <end position="233"/>
    </location>
</feature>
<feature type="domain" description="EF-hand" evidence="4">
    <location>
        <begin position="128"/>
        <end position="163"/>
    </location>
</feature>
<dbReference type="InterPro" id="IPR011992">
    <property type="entry name" value="EF-hand-dom_pair"/>
</dbReference>
<dbReference type="InterPro" id="IPR050403">
    <property type="entry name" value="Myosin_RLC"/>
</dbReference>
<sequence>MAMPAGYKPSPLGYGSPRSSPFRRPESPSSPSPGSRQITPTPSPTKPASLFTPSRFDGASVPSRFDSSPTPTPTQDSHSRIPSRFTPSESMAPSHVSPSSPVRSASHTLATSHQSLGHGNALSQLQPAQVRILRDGFQIMDRDSDGVVNREDVVDMLAQLGLPTNPTDVSQFFPPGGPQTLTLAAFLNSIATSLAALSPASELLSAFSAFDDDDSGQVDLAELREALLRTAPEPGERAPTPAEVDRIVAGFSGRRAFSKSTMGGGAGGSLGGPRRGEVFRYQEFVHSIMGANGASESSPDESRQE</sequence>
<dbReference type="SMART" id="SM00054">
    <property type="entry name" value="EFh"/>
    <property type="match status" value="2"/>
</dbReference>
<evidence type="ECO:0000256" key="1">
    <source>
        <dbReference type="ARBA" id="ARBA00022737"/>
    </source>
</evidence>
<dbReference type="Proteomes" id="UP000054516">
    <property type="component" value="Unassembled WGS sequence"/>
</dbReference>
<dbReference type="AlphaFoldDB" id="A0A1W2THZ0"/>
<keyword evidence="1" id="KW-0677">Repeat</keyword>
<dbReference type="GO" id="GO:0005509">
    <property type="term" value="F:calcium ion binding"/>
    <property type="evidence" value="ECO:0007669"/>
    <property type="project" value="InterPro"/>
</dbReference>
<evidence type="ECO:0000256" key="3">
    <source>
        <dbReference type="SAM" id="MobiDB-lite"/>
    </source>
</evidence>
<dbReference type="PROSITE" id="PS50222">
    <property type="entry name" value="EF_HAND_2"/>
    <property type="match status" value="2"/>
</dbReference>
<evidence type="ECO:0000256" key="2">
    <source>
        <dbReference type="ARBA" id="ARBA00022837"/>
    </source>
</evidence>
<proteinExistence type="predicted"/>
<evidence type="ECO:0000313" key="6">
    <source>
        <dbReference type="Proteomes" id="UP000054516"/>
    </source>
</evidence>
<organism evidence="5">
    <name type="scientific">Rosellinia necatrix</name>
    <name type="common">White root-rot fungus</name>
    <dbReference type="NCBI Taxonomy" id="77044"/>
    <lineage>
        <taxon>Eukaryota</taxon>
        <taxon>Fungi</taxon>
        <taxon>Dikarya</taxon>
        <taxon>Ascomycota</taxon>
        <taxon>Pezizomycotina</taxon>
        <taxon>Sordariomycetes</taxon>
        <taxon>Xylariomycetidae</taxon>
        <taxon>Xylariales</taxon>
        <taxon>Xylariaceae</taxon>
        <taxon>Rosellinia</taxon>
    </lineage>
</organism>
<feature type="compositionally biased region" description="Low complexity" evidence="3">
    <location>
        <begin position="16"/>
        <end position="36"/>
    </location>
</feature>